<evidence type="ECO:0008006" key="9">
    <source>
        <dbReference type="Google" id="ProtNLM"/>
    </source>
</evidence>
<dbReference type="PRINTS" id="PR00783">
    <property type="entry name" value="MINTRINSICP"/>
</dbReference>
<dbReference type="EMBL" id="MN739549">
    <property type="protein sequence ID" value="QHT12669.1"/>
    <property type="molecule type" value="Genomic_DNA"/>
</dbReference>
<evidence type="ECO:0000256" key="1">
    <source>
        <dbReference type="ARBA" id="ARBA00004127"/>
    </source>
</evidence>
<dbReference type="PANTHER" id="PTHR45665:SF9">
    <property type="entry name" value="AQUAPORIN-8"/>
    <property type="match status" value="1"/>
</dbReference>
<evidence type="ECO:0000256" key="5">
    <source>
        <dbReference type="ARBA" id="ARBA00022989"/>
    </source>
</evidence>
<dbReference type="GO" id="GO:0012505">
    <property type="term" value="C:endomembrane system"/>
    <property type="evidence" value="ECO:0007669"/>
    <property type="project" value="UniProtKB-SubCell"/>
</dbReference>
<dbReference type="GO" id="GO:0019755">
    <property type="term" value="P:one-carbon compound transport"/>
    <property type="evidence" value="ECO:0007669"/>
    <property type="project" value="UniProtKB-ARBA"/>
</dbReference>
<comment type="subcellular location">
    <subcellularLocation>
        <location evidence="1">Endomembrane system</location>
        <topology evidence="1">Multi-pass membrane protein</topology>
    </subcellularLocation>
</comment>
<evidence type="ECO:0000256" key="4">
    <source>
        <dbReference type="ARBA" id="ARBA00022737"/>
    </source>
</evidence>
<keyword evidence="6 7" id="KW-0472">Membrane</keyword>
<name>A0A6C0D9N7_9ZZZZ</name>
<dbReference type="Pfam" id="PF00230">
    <property type="entry name" value="MIP"/>
    <property type="match status" value="1"/>
</dbReference>
<accession>A0A6C0D9N7</accession>
<dbReference type="GO" id="GO:0015250">
    <property type="term" value="F:water channel activity"/>
    <property type="evidence" value="ECO:0007669"/>
    <property type="project" value="TreeGrafter"/>
</dbReference>
<dbReference type="Gene3D" id="1.20.1080.10">
    <property type="entry name" value="Glycerol uptake facilitator protein"/>
    <property type="match status" value="1"/>
</dbReference>
<proteinExistence type="predicted"/>
<dbReference type="GO" id="GO:0016020">
    <property type="term" value="C:membrane"/>
    <property type="evidence" value="ECO:0007669"/>
    <property type="project" value="InterPro"/>
</dbReference>
<reference evidence="8" key="1">
    <citation type="journal article" date="2020" name="Nature">
        <title>Giant virus diversity and host interactions through global metagenomics.</title>
        <authorList>
            <person name="Schulz F."/>
            <person name="Roux S."/>
            <person name="Paez-Espino D."/>
            <person name="Jungbluth S."/>
            <person name="Walsh D.A."/>
            <person name="Denef V.J."/>
            <person name="McMahon K.D."/>
            <person name="Konstantinidis K.T."/>
            <person name="Eloe-Fadrosh E.A."/>
            <person name="Kyrpides N.C."/>
            <person name="Woyke T."/>
        </authorList>
    </citation>
    <scope>NUCLEOTIDE SEQUENCE</scope>
    <source>
        <strain evidence="8">GVMAG-M-3300023174-130</strain>
    </source>
</reference>
<keyword evidence="2" id="KW-0813">Transport</keyword>
<dbReference type="SUPFAM" id="SSF81338">
    <property type="entry name" value="Aquaporin-like"/>
    <property type="match status" value="1"/>
</dbReference>
<dbReference type="GO" id="GO:0005737">
    <property type="term" value="C:cytoplasm"/>
    <property type="evidence" value="ECO:0007669"/>
    <property type="project" value="UniProtKB-ARBA"/>
</dbReference>
<evidence type="ECO:0000256" key="2">
    <source>
        <dbReference type="ARBA" id="ARBA00022448"/>
    </source>
</evidence>
<evidence type="ECO:0000256" key="3">
    <source>
        <dbReference type="ARBA" id="ARBA00022692"/>
    </source>
</evidence>
<keyword evidence="3 7" id="KW-0812">Transmembrane</keyword>
<keyword evidence="5 7" id="KW-1133">Transmembrane helix</keyword>
<dbReference type="InterPro" id="IPR000425">
    <property type="entry name" value="MIP"/>
</dbReference>
<protein>
    <recommendedName>
        <fullName evidence="9">Major intrinsic protein</fullName>
    </recommendedName>
</protein>
<sequence length="91" mass="9587">MMNKYVVEFLGTLFLMFVILATGNYLAIGAALAVGVFLGGAISGGSFNPAVTLSLVAAGKLKLMEVAPYIFAEVAGGLTAVQLYKMFYIKK</sequence>
<dbReference type="AlphaFoldDB" id="A0A6C0D9N7"/>
<dbReference type="InterPro" id="IPR034294">
    <property type="entry name" value="Aquaporin_transptr"/>
</dbReference>
<organism evidence="8">
    <name type="scientific">viral metagenome</name>
    <dbReference type="NCBI Taxonomy" id="1070528"/>
    <lineage>
        <taxon>unclassified sequences</taxon>
        <taxon>metagenomes</taxon>
        <taxon>organismal metagenomes</taxon>
    </lineage>
</organism>
<evidence type="ECO:0000256" key="7">
    <source>
        <dbReference type="SAM" id="Phobius"/>
    </source>
</evidence>
<feature type="transmembrane region" description="Helical" evidence="7">
    <location>
        <begin position="66"/>
        <end position="84"/>
    </location>
</feature>
<evidence type="ECO:0000313" key="8">
    <source>
        <dbReference type="EMBL" id="QHT12669.1"/>
    </source>
</evidence>
<dbReference type="PANTHER" id="PTHR45665">
    <property type="entry name" value="AQUAPORIN-8"/>
    <property type="match status" value="1"/>
</dbReference>
<evidence type="ECO:0000256" key="6">
    <source>
        <dbReference type="ARBA" id="ARBA00023136"/>
    </source>
</evidence>
<keyword evidence="4" id="KW-0677">Repeat</keyword>
<dbReference type="InterPro" id="IPR023271">
    <property type="entry name" value="Aquaporin-like"/>
</dbReference>